<dbReference type="GO" id="GO:1990414">
    <property type="term" value="P:replication-born double-strand break repair via sister chromatid exchange"/>
    <property type="evidence" value="ECO:0007669"/>
    <property type="project" value="TreeGrafter"/>
</dbReference>
<dbReference type="Ensembl" id="ENSVKKT00000008658.1">
    <property type="protein sequence ID" value="ENSVKKP00000008442.1"/>
    <property type="gene ID" value="ENSVKKG00000006002.1"/>
</dbReference>
<organism evidence="1 2">
    <name type="scientific">Varanus komodoensis</name>
    <name type="common">Komodo dragon</name>
    <dbReference type="NCBI Taxonomy" id="61221"/>
    <lineage>
        <taxon>Eukaryota</taxon>
        <taxon>Metazoa</taxon>
        <taxon>Chordata</taxon>
        <taxon>Craniata</taxon>
        <taxon>Vertebrata</taxon>
        <taxon>Euteleostomi</taxon>
        <taxon>Lepidosauria</taxon>
        <taxon>Squamata</taxon>
        <taxon>Bifurcata</taxon>
        <taxon>Unidentata</taxon>
        <taxon>Episquamata</taxon>
        <taxon>Toxicofera</taxon>
        <taxon>Anguimorpha</taxon>
        <taxon>Paleoanguimorpha</taxon>
        <taxon>Varanoidea</taxon>
        <taxon>Varanidae</taxon>
        <taxon>Varanus</taxon>
    </lineage>
</organism>
<name>A0A8D2J2R4_VARKO</name>
<dbReference type="GO" id="GO:0043240">
    <property type="term" value="C:Fanconi anaemia nuclear complex"/>
    <property type="evidence" value="ECO:0007669"/>
    <property type="project" value="InterPro"/>
</dbReference>
<evidence type="ECO:0000313" key="1">
    <source>
        <dbReference type="Ensembl" id="ENSVKKP00000008442.1"/>
    </source>
</evidence>
<dbReference type="PANTHER" id="PTHR28450:SF1">
    <property type="entry name" value="FANCONI ANEMIA GROUP B PROTEIN"/>
    <property type="match status" value="1"/>
</dbReference>
<keyword evidence="2" id="KW-1185">Reference proteome</keyword>
<dbReference type="GO" id="GO:1905168">
    <property type="term" value="P:positive regulation of double-strand break repair via homologous recombination"/>
    <property type="evidence" value="ECO:0007669"/>
    <property type="project" value="TreeGrafter"/>
</dbReference>
<reference evidence="1" key="2">
    <citation type="submission" date="2025-09" db="UniProtKB">
        <authorList>
            <consortium name="Ensembl"/>
        </authorList>
    </citation>
    <scope>IDENTIFICATION</scope>
</reference>
<dbReference type="AlphaFoldDB" id="A0A8D2J2R4"/>
<dbReference type="InterPro" id="IPR033333">
    <property type="entry name" value="FANCB"/>
</dbReference>
<accession>A0A8D2J2R4</accession>
<dbReference type="GO" id="GO:2000042">
    <property type="term" value="P:negative regulation of double-strand break repair via homologous recombination"/>
    <property type="evidence" value="ECO:0007669"/>
    <property type="project" value="TreeGrafter"/>
</dbReference>
<proteinExistence type="predicted"/>
<dbReference type="Proteomes" id="UP000694545">
    <property type="component" value="Unplaced"/>
</dbReference>
<sequence>MLTDQQEKLLSYNGELLIFELSKGKTSQGDITRTSTLHVTRRTFDNGTKSFIETSTGSFSMCGKDVEMIHCNCTSDFRTGILHPCILLKRKKKKNIKYILLLLHNCNKFEQLIQFKLDYELEEPVKLLAGPTVVWTYEKKLFYISSQASSVSCAPIQFSSIKWAGEIEGEGSVVLGIRDACLPKGENGPSVAKSDVLIWGSECSLYVVQKQKVLTSANFVPHAYSSVISCVDISKATVVRGKFKTSVFAVTCKSQLIFFQDGKPKDIQQLQFEKPCSVQIATVEGNNQLVVVAFTSGDVCAIWKHNLQVACFWKNVRSVLVDDFAGVGTEQILILLKTGSVSESLNTFQVTDFGKGNTSYEDDSSSEVLQENRFLTIKALEGRLQAGFASVRELQQHLRLKEKVLMQSCDALIDIVQDQKHSLPRAVKDGLVALWDETEKTFDNDISTPSKDPEHLIEEVWYRVVEDNLIVGVKLMEAFEMMVSDVSLSLILNRKRHSVSPVKCQCKVFTLKKATLADCASHWQVEQLPKRIKLDCVPFHDDNGDLSWVKGDKTKIFTAVTYLPSFLALHQVHCKVLLHAKKKSCGDENQQKSEKLTLLCGDIKLSLAEISTGTYAIDLKDYKDTGSLKDLVALCALSHKLAFQITSDYTLIVINTWLTKQMECTPIKECPDYVICCKSGNLNGTLFKWNPKGPFEGTLTIFCRHQTVLFQCLHNLIESLPPNCKIKHLKIGSKKVLAEQLALAIVNEIVTLRHSFSSALSQTESKLSLSYEETSETTSISAMQHVREAFKKAQKQTMLGMNQTISGALYRGLVSNVFESQLNSDMISWQCSSLF</sequence>
<dbReference type="OMA" id="LAFHRVC"/>
<reference evidence="1" key="1">
    <citation type="submission" date="2025-08" db="UniProtKB">
        <authorList>
            <consortium name="Ensembl"/>
        </authorList>
    </citation>
    <scope>IDENTIFICATION</scope>
</reference>
<dbReference type="GO" id="GO:0036297">
    <property type="term" value="P:interstrand cross-link repair"/>
    <property type="evidence" value="ECO:0007669"/>
    <property type="project" value="InterPro"/>
</dbReference>
<protein>
    <submittedName>
        <fullName evidence="1">FA complementation group B</fullName>
    </submittedName>
</protein>
<dbReference type="PANTHER" id="PTHR28450">
    <property type="entry name" value="FANCONI ANEMIA GROUP B PROTEIN"/>
    <property type="match status" value="1"/>
</dbReference>
<evidence type="ECO:0000313" key="2">
    <source>
        <dbReference type="Proteomes" id="UP000694545"/>
    </source>
</evidence>